<dbReference type="EMBL" id="CM037630">
    <property type="protein sequence ID" value="KAH7987426.1"/>
    <property type="molecule type" value="Genomic_DNA"/>
</dbReference>
<dbReference type="Proteomes" id="UP000827872">
    <property type="component" value="Linkage Group LG17"/>
</dbReference>
<name>A0ACB8E5F1_9SAUR</name>
<reference evidence="1" key="1">
    <citation type="submission" date="2021-08" db="EMBL/GenBank/DDBJ databases">
        <title>The first chromosome-level gecko genome reveals the dynamic sex chromosomes of Neotropical dwarf geckos (Sphaerodactylidae: Sphaerodactylus).</title>
        <authorList>
            <person name="Pinto B.J."/>
            <person name="Keating S.E."/>
            <person name="Gamble T."/>
        </authorList>
    </citation>
    <scope>NUCLEOTIDE SEQUENCE</scope>
    <source>
        <strain evidence="1">TG3544</strain>
    </source>
</reference>
<keyword evidence="2" id="KW-1185">Reference proteome</keyword>
<evidence type="ECO:0000313" key="2">
    <source>
        <dbReference type="Proteomes" id="UP000827872"/>
    </source>
</evidence>
<comment type="caution">
    <text evidence="1">The sequence shown here is derived from an EMBL/GenBank/DDBJ whole genome shotgun (WGS) entry which is preliminary data.</text>
</comment>
<sequence length="114" mass="13006">MTVIDKNKKRSFLKSRCFEMFQIIHQVTNRTEDILMVTKDVISGVCCRWRQIPGVKRVQFREEQTTGLVTKQCDVEAVMKVHTSSARKKPVDIDVRFLISSGSKRDGCKAEGTA</sequence>
<proteinExistence type="predicted"/>
<gene>
    <name evidence="1" type="ORF">K3G42_004933</name>
</gene>
<protein>
    <submittedName>
        <fullName evidence="1">Uncharacterized protein</fullName>
    </submittedName>
</protein>
<evidence type="ECO:0000313" key="1">
    <source>
        <dbReference type="EMBL" id="KAH7987426.1"/>
    </source>
</evidence>
<accession>A0ACB8E5F1</accession>
<organism evidence="1 2">
    <name type="scientific">Sphaerodactylus townsendi</name>
    <dbReference type="NCBI Taxonomy" id="933632"/>
    <lineage>
        <taxon>Eukaryota</taxon>
        <taxon>Metazoa</taxon>
        <taxon>Chordata</taxon>
        <taxon>Craniata</taxon>
        <taxon>Vertebrata</taxon>
        <taxon>Euteleostomi</taxon>
        <taxon>Lepidosauria</taxon>
        <taxon>Squamata</taxon>
        <taxon>Bifurcata</taxon>
        <taxon>Gekkota</taxon>
        <taxon>Sphaerodactylidae</taxon>
        <taxon>Sphaerodactylus</taxon>
    </lineage>
</organism>